<protein>
    <recommendedName>
        <fullName evidence="1">Nal1 C-terminal domain-containing protein</fullName>
    </recommendedName>
</protein>
<comment type="caution">
    <text evidence="2">The sequence shown here is derived from an EMBL/GenBank/DDBJ whole genome shotgun (WGS) entry which is preliminary data.</text>
</comment>
<evidence type="ECO:0000313" key="3">
    <source>
        <dbReference type="Proteomes" id="UP000077349"/>
    </source>
</evidence>
<name>A0A087PXG0_9PROT</name>
<sequence>MSQSIKQQKPKAQTAREVAEAVLFWAKKNNLFGKVPLEDAVEVAKIPFSDDGKLFVSHNVQSILRQKAINLVTFNEKEKKVTIFTNGKINKTEEKELPVSVSGFTIDYIQGGVAQVRGDPPSPEQSKPYTLHNNRYTCGSSIFPARCMGAGTLGLIVSDTNGKMFGMTNNHVAGACNHAMPGLPILAPGPLDANEDSCDPFTIGRHTKLLPINDGIPENIPVSSNCDVSIFELSNADRVTSMQGDSYDTPALCEEPLPSMVVHKVGRTTGLTKGIIVGQAAAPLPVSYHVNEYDIKKTVFFETVYVVMGWDASPFSRSGDSGSLVVSEKADGTKIAIGLVFAGNEQRGMSFILPLPDVLKKLSLNIVSGHNV</sequence>
<reference evidence="2 3" key="1">
    <citation type="submission" date="2016-03" db="EMBL/GenBank/DDBJ databases">
        <title>Draft genome sequence of Acetobacter malorum CECT 7742, a strain isolated from strawberry vinegar.</title>
        <authorList>
            <person name="Sainz F."/>
            <person name="Mas A."/>
            <person name="Torija M.J."/>
        </authorList>
    </citation>
    <scope>NUCLEOTIDE SEQUENCE [LARGE SCALE GENOMIC DNA]</scope>
    <source>
        <strain evidence="2 3">CECT 7742</strain>
    </source>
</reference>
<dbReference type="AlphaFoldDB" id="A0A087PXG0"/>
<organism evidence="2 3">
    <name type="scientific">Acetobacter malorum</name>
    <dbReference type="NCBI Taxonomy" id="178901"/>
    <lineage>
        <taxon>Bacteria</taxon>
        <taxon>Pseudomonadati</taxon>
        <taxon>Pseudomonadota</taxon>
        <taxon>Alphaproteobacteria</taxon>
        <taxon>Acetobacterales</taxon>
        <taxon>Acetobacteraceae</taxon>
        <taxon>Acetobacter</taxon>
    </lineage>
</organism>
<evidence type="ECO:0000259" key="1">
    <source>
        <dbReference type="Pfam" id="PF25819"/>
    </source>
</evidence>
<dbReference type="PATRIC" id="fig|178901.10.peg.494"/>
<dbReference type="eggNOG" id="COG0265">
    <property type="taxonomic scope" value="Bacteria"/>
</dbReference>
<dbReference type="Proteomes" id="UP000077349">
    <property type="component" value="Unassembled WGS sequence"/>
</dbReference>
<dbReference type="InterPro" id="IPR057904">
    <property type="entry name" value="Nal1_C"/>
</dbReference>
<dbReference type="EMBL" id="LVHD01000003">
    <property type="protein sequence ID" value="OAG78505.1"/>
    <property type="molecule type" value="Genomic_DNA"/>
</dbReference>
<dbReference type="InterPro" id="IPR009003">
    <property type="entry name" value="Peptidase_S1_PA"/>
</dbReference>
<dbReference type="STRING" id="178901.AmDm5_0504"/>
<gene>
    <name evidence="2" type="ORF">Amal_00518</name>
</gene>
<accession>A0A087PXG0</accession>
<dbReference type="Pfam" id="PF25819">
    <property type="entry name" value="Nal1_C"/>
    <property type="match status" value="1"/>
</dbReference>
<dbReference type="SUPFAM" id="SSF50494">
    <property type="entry name" value="Trypsin-like serine proteases"/>
    <property type="match status" value="1"/>
</dbReference>
<feature type="domain" description="Nal1 C-terminal" evidence="1">
    <location>
        <begin position="262"/>
        <end position="349"/>
    </location>
</feature>
<evidence type="ECO:0000313" key="2">
    <source>
        <dbReference type="EMBL" id="OAG78505.1"/>
    </source>
</evidence>
<proteinExistence type="predicted"/>